<evidence type="ECO:0000259" key="2">
    <source>
        <dbReference type="Pfam" id="PF07331"/>
    </source>
</evidence>
<dbReference type="InterPro" id="IPR009936">
    <property type="entry name" value="DUF1468"/>
</dbReference>
<gene>
    <name evidence="3" type="ORF">B6N60_00528</name>
</gene>
<name>A0A975T4B9_9NOST</name>
<keyword evidence="1" id="KW-1133">Transmembrane helix</keyword>
<evidence type="ECO:0000256" key="1">
    <source>
        <dbReference type="SAM" id="Phobius"/>
    </source>
</evidence>
<feature type="transmembrane region" description="Helical" evidence="1">
    <location>
        <begin position="112"/>
        <end position="128"/>
    </location>
</feature>
<evidence type="ECO:0000313" key="4">
    <source>
        <dbReference type="Proteomes" id="UP000683511"/>
    </source>
</evidence>
<protein>
    <recommendedName>
        <fullName evidence="2">DUF1468 domain-containing protein</fullName>
    </recommendedName>
</protein>
<reference evidence="3" key="1">
    <citation type="submission" date="2017-04" db="EMBL/GenBank/DDBJ databases">
        <title>Genome deletions in a multicellular cyanobacterial endosymbiont for morphological adaptation in marine diatoms.</title>
        <authorList>
            <person name="Wang Y."/>
            <person name="Gao H."/>
            <person name="Li R."/>
            <person name="Xu X."/>
        </authorList>
    </citation>
    <scope>NUCLEOTIDE SEQUENCE</scope>
    <source>
        <strain evidence="3">FACHB 800</strain>
    </source>
</reference>
<keyword evidence="1" id="KW-0812">Transmembrane</keyword>
<sequence>MKEIHPRQIKRGLKELRLVAVAVILLGIFTVEQTRKIPAVQGFVVVSPQVFPTIVSVGLLLLGIFLFIRTTIKPDENLGKQIVQTGETDWLTVILIIIVLSLYPWVFSSLGYIIGTSLFFPVVARILGSTKTQTDFIAGGILSIIIYFGFTHFLGVRLPSGILDFIL</sequence>
<dbReference type="EMBL" id="CP021056">
    <property type="protein sequence ID" value="QXE21850.1"/>
    <property type="molecule type" value="Genomic_DNA"/>
</dbReference>
<keyword evidence="1" id="KW-0472">Membrane</keyword>
<dbReference type="KEGG" id="rsin:B6N60_00528"/>
<dbReference type="RefSeq" id="WP_190601035.1">
    <property type="nucleotide sequence ID" value="NZ_CP021056.1"/>
</dbReference>
<feature type="domain" description="DUF1468" evidence="2">
    <location>
        <begin position="18"/>
        <end position="159"/>
    </location>
</feature>
<feature type="transmembrane region" description="Helical" evidence="1">
    <location>
        <begin position="89"/>
        <end position="106"/>
    </location>
</feature>
<feature type="transmembrane region" description="Helical" evidence="1">
    <location>
        <begin position="135"/>
        <end position="155"/>
    </location>
</feature>
<proteinExistence type="predicted"/>
<evidence type="ECO:0000313" key="3">
    <source>
        <dbReference type="EMBL" id="QXE21850.1"/>
    </source>
</evidence>
<feature type="transmembrane region" description="Helical" evidence="1">
    <location>
        <begin position="50"/>
        <end position="68"/>
    </location>
</feature>
<organism evidence="3 4">
    <name type="scientific">Richelia sinica FACHB-800</name>
    <dbReference type="NCBI Taxonomy" id="1357546"/>
    <lineage>
        <taxon>Bacteria</taxon>
        <taxon>Bacillati</taxon>
        <taxon>Cyanobacteriota</taxon>
        <taxon>Cyanophyceae</taxon>
        <taxon>Nostocales</taxon>
        <taxon>Nostocaceae</taxon>
        <taxon>Richelia</taxon>
    </lineage>
</organism>
<keyword evidence="4" id="KW-1185">Reference proteome</keyword>
<feature type="transmembrane region" description="Helical" evidence="1">
    <location>
        <begin position="12"/>
        <end position="30"/>
    </location>
</feature>
<dbReference type="Pfam" id="PF07331">
    <property type="entry name" value="TctB"/>
    <property type="match status" value="1"/>
</dbReference>
<dbReference type="Proteomes" id="UP000683511">
    <property type="component" value="Chromosome"/>
</dbReference>
<accession>A0A975T4B9</accession>
<dbReference type="AlphaFoldDB" id="A0A975T4B9"/>